<dbReference type="AlphaFoldDB" id="A7A5B0"/>
<accession>A7A5B0</accession>
<proteinExistence type="predicted"/>
<sequence length="34" mass="3882">MESNQCRPWIPERHFDCWNTDLNVFTAGGVADGD</sequence>
<reference evidence="1 2" key="2">
    <citation type="submission" date="2007-05" db="EMBL/GenBank/DDBJ databases">
        <title>Draft genome sequence of Bifidobacterium adolescentis (L2-32).</title>
        <authorList>
            <person name="Sudarsanam P."/>
            <person name="Ley R."/>
            <person name="Guruge J."/>
            <person name="Turnbaugh P.J."/>
            <person name="Mahowald M."/>
            <person name="Liep D."/>
            <person name="Gordon J."/>
        </authorList>
    </citation>
    <scope>NUCLEOTIDE SEQUENCE [LARGE SCALE GENOMIC DNA]</scope>
    <source>
        <strain evidence="1 2">L2-32</strain>
    </source>
</reference>
<protein>
    <submittedName>
        <fullName evidence="1">Uncharacterized protein</fullName>
    </submittedName>
</protein>
<dbReference type="HOGENOM" id="CLU_3372327_0_0_11"/>
<reference evidence="1 2" key="1">
    <citation type="submission" date="2007-04" db="EMBL/GenBank/DDBJ databases">
        <authorList>
            <person name="Fulton L."/>
            <person name="Clifton S."/>
            <person name="Fulton B."/>
            <person name="Xu J."/>
            <person name="Minx P."/>
            <person name="Pepin K.H."/>
            <person name="Johnson M."/>
            <person name="Thiruvilangam P."/>
            <person name="Bhonagiri V."/>
            <person name="Nash W.E."/>
            <person name="Mardis E.R."/>
            <person name="Wilson R.K."/>
        </authorList>
    </citation>
    <scope>NUCLEOTIDE SEQUENCE [LARGE SCALE GENOMIC DNA]</scope>
    <source>
        <strain evidence="1 2">L2-32</strain>
    </source>
</reference>
<gene>
    <name evidence="1" type="ORF">BIFADO_01026</name>
</gene>
<name>A7A5B0_BIFAD</name>
<dbReference type="EMBL" id="AAXD02000018">
    <property type="protein sequence ID" value="EDN84093.1"/>
    <property type="molecule type" value="Genomic_DNA"/>
</dbReference>
<organism evidence="1 2">
    <name type="scientific">Bifidobacterium adolescentis L2-32</name>
    <dbReference type="NCBI Taxonomy" id="411481"/>
    <lineage>
        <taxon>Bacteria</taxon>
        <taxon>Bacillati</taxon>
        <taxon>Actinomycetota</taxon>
        <taxon>Actinomycetes</taxon>
        <taxon>Bifidobacteriales</taxon>
        <taxon>Bifidobacteriaceae</taxon>
        <taxon>Bifidobacterium</taxon>
    </lineage>
</organism>
<dbReference type="Proteomes" id="UP000003773">
    <property type="component" value="Unassembled WGS sequence"/>
</dbReference>
<comment type="caution">
    <text evidence="1">The sequence shown here is derived from an EMBL/GenBank/DDBJ whole genome shotgun (WGS) entry which is preliminary data.</text>
</comment>
<evidence type="ECO:0000313" key="2">
    <source>
        <dbReference type="Proteomes" id="UP000003773"/>
    </source>
</evidence>
<evidence type="ECO:0000313" key="1">
    <source>
        <dbReference type="EMBL" id="EDN84093.1"/>
    </source>
</evidence>